<evidence type="ECO:0000256" key="1">
    <source>
        <dbReference type="ARBA" id="ARBA00004245"/>
    </source>
</evidence>
<feature type="binding site" evidence="9">
    <location>
        <begin position="95"/>
        <end position="102"/>
    </location>
    <ligand>
        <name>ATP</name>
        <dbReference type="ChEBI" id="CHEBI:30616"/>
    </ligand>
</feature>
<evidence type="ECO:0000313" key="11">
    <source>
        <dbReference type="EMBL" id="CAG2206899.1"/>
    </source>
</evidence>
<dbReference type="PANTHER" id="PTHR47969:SF21">
    <property type="entry name" value="KINESIN-LIKE PROTEIN"/>
    <property type="match status" value="1"/>
</dbReference>
<dbReference type="PANTHER" id="PTHR47969">
    <property type="entry name" value="CHROMOSOME-ASSOCIATED KINESIN KIF4A-RELATED"/>
    <property type="match status" value="1"/>
</dbReference>
<dbReference type="InterPro" id="IPR001752">
    <property type="entry name" value="Kinesin_motor_dom"/>
</dbReference>
<dbReference type="FunFam" id="3.40.850.10:FF:000249">
    <property type="entry name" value="Kif3a protein"/>
    <property type="match status" value="1"/>
</dbReference>
<dbReference type="EMBL" id="CAJPWZ010001064">
    <property type="protein sequence ID" value="CAG2206899.1"/>
    <property type="molecule type" value="Genomic_DNA"/>
</dbReference>
<comment type="similarity">
    <text evidence="9">Belongs to the TRAFAC class myosin-kinesin ATPase superfamily. Kinesin family.</text>
</comment>
<dbReference type="PRINTS" id="PR00380">
    <property type="entry name" value="KINESINHEAVY"/>
</dbReference>
<keyword evidence="5 9" id="KW-0067">ATP-binding</keyword>
<keyword evidence="6" id="KW-0175">Coiled coil</keyword>
<keyword evidence="7 9" id="KW-0505">Motor protein</keyword>
<accession>A0A8S3RKM9</accession>
<keyword evidence="4 9" id="KW-0547">Nucleotide-binding</keyword>
<dbReference type="GO" id="GO:0003777">
    <property type="term" value="F:microtubule motor activity"/>
    <property type="evidence" value="ECO:0007669"/>
    <property type="project" value="InterPro"/>
</dbReference>
<dbReference type="InterPro" id="IPR036961">
    <property type="entry name" value="Kinesin_motor_dom_sf"/>
</dbReference>
<dbReference type="AlphaFoldDB" id="A0A8S3RKM9"/>
<dbReference type="SMART" id="SM00129">
    <property type="entry name" value="KISc"/>
    <property type="match status" value="1"/>
</dbReference>
<evidence type="ECO:0000256" key="7">
    <source>
        <dbReference type="ARBA" id="ARBA00023175"/>
    </source>
</evidence>
<evidence type="ECO:0000256" key="4">
    <source>
        <dbReference type="ARBA" id="ARBA00022741"/>
    </source>
</evidence>
<evidence type="ECO:0000313" key="12">
    <source>
        <dbReference type="Proteomes" id="UP000683360"/>
    </source>
</evidence>
<dbReference type="GO" id="GO:0007018">
    <property type="term" value="P:microtubule-based movement"/>
    <property type="evidence" value="ECO:0007669"/>
    <property type="project" value="InterPro"/>
</dbReference>
<dbReference type="GO" id="GO:0008017">
    <property type="term" value="F:microtubule binding"/>
    <property type="evidence" value="ECO:0007669"/>
    <property type="project" value="InterPro"/>
</dbReference>
<dbReference type="SUPFAM" id="SSF52540">
    <property type="entry name" value="P-loop containing nucleoside triphosphate hydrolases"/>
    <property type="match status" value="1"/>
</dbReference>
<keyword evidence="8" id="KW-0206">Cytoskeleton</keyword>
<sequence length="344" mass="38603">MPEKQDDCVRVCVRCRPLNDTEVKQGCVMCVKVDEVRGSIEVNIPNSQHGEPPKKFTFDMVFGPNSKQVDLYNQAARPIVDFVLEGYNGTIFAYGQTGTGKTFTMEGVRAVPELRGIIPNSFAHIFGKIAKAEGDTRFLVRVSYLEIYNEEVRDLLHKDQNQRLERPDVGVYVKDLSRFAVNNAGDMDRIMTLGNKNRSVGATNMNMHSSRSHAIFSVTVECRFKRDKLKLPATGQRLKEATKINLSLSTLANVISSLVDGKSTHIPYRNSKLTRLLQDSLGGNSKTAMIANIGPADYNFDESISSLRYANRARISKTKLKLMKILKMLYSDNSRKKLKNLEAT</sequence>
<proteinExistence type="inferred from homology"/>
<feature type="domain" description="Kinesin motor" evidence="10">
    <location>
        <begin position="8"/>
        <end position="316"/>
    </location>
</feature>
<keyword evidence="2" id="KW-0963">Cytoplasm</keyword>
<name>A0A8S3RKM9_MYTED</name>
<dbReference type="PROSITE" id="PS50067">
    <property type="entry name" value="KINESIN_MOTOR_2"/>
    <property type="match status" value="1"/>
</dbReference>
<dbReference type="InterPro" id="IPR027417">
    <property type="entry name" value="P-loop_NTPase"/>
</dbReference>
<dbReference type="OrthoDB" id="3176171at2759"/>
<reference evidence="11" key="1">
    <citation type="submission" date="2021-03" db="EMBL/GenBank/DDBJ databases">
        <authorList>
            <person name="Bekaert M."/>
        </authorList>
    </citation>
    <scope>NUCLEOTIDE SEQUENCE</scope>
</reference>
<keyword evidence="3" id="KW-0493">Microtubule</keyword>
<evidence type="ECO:0000256" key="3">
    <source>
        <dbReference type="ARBA" id="ARBA00022701"/>
    </source>
</evidence>
<dbReference type="GO" id="GO:0005874">
    <property type="term" value="C:microtubule"/>
    <property type="evidence" value="ECO:0007669"/>
    <property type="project" value="UniProtKB-KW"/>
</dbReference>
<dbReference type="Gene3D" id="3.40.850.10">
    <property type="entry name" value="Kinesin motor domain"/>
    <property type="match status" value="1"/>
</dbReference>
<evidence type="ECO:0000256" key="9">
    <source>
        <dbReference type="PROSITE-ProRule" id="PRU00283"/>
    </source>
</evidence>
<organism evidence="11 12">
    <name type="scientific">Mytilus edulis</name>
    <name type="common">Blue mussel</name>
    <dbReference type="NCBI Taxonomy" id="6550"/>
    <lineage>
        <taxon>Eukaryota</taxon>
        <taxon>Metazoa</taxon>
        <taxon>Spiralia</taxon>
        <taxon>Lophotrochozoa</taxon>
        <taxon>Mollusca</taxon>
        <taxon>Bivalvia</taxon>
        <taxon>Autobranchia</taxon>
        <taxon>Pteriomorphia</taxon>
        <taxon>Mytilida</taxon>
        <taxon>Mytiloidea</taxon>
        <taxon>Mytilidae</taxon>
        <taxon>Mytilinae</taxon>
        <taxon>Mytilus</taxon>
    </lineage>
</organism>
<dbReference type="Proteomes" id="UP000683360">
    <property type="component" value="Unassembled WGS sequence"/>
</dbReference>
<protein>
    <submittedName>
        <fullName evidence="11">KIF3A</fullName>
    </submittedName>
</protein>
<dbReference type="InterPro" id="IPR027640">
    <property type="entry name" value="Kinesin-like_fam"/>
</dbReference>
<comment type="caution">
    <text evidence="11">The sequence shown here is derived from an EMBL/GenBank/DDBJ whole genome shotgun (WGS) entry which is preliminary data.</text>
</comment>
<dbReference type="Pfam" id="PF00225">
    <property type="entry name" value="Kinesin"/>
    <property type="match status" value="1"/>
</dbReference>
<evidence type="ECO:0000259" key="10">
    <source>
        <dbReference type="PROSITE" id="PS50067"/>
    </source>
</evidence>
<evidence type="ECO:0000256" key="5">
    <source>
        <dbReference type="ARBA" id="ARBA00022840"/>
    </source>
</evidence>
<comment type="subcellular location">
    <subcellularLocation>
        <location evidence="1">Cytoplasm</location>
        <location evidence="1">Cytoskeleton</location>
    </subcellularLocation>
</comment>
<evidence type="ECO:0000256" key="8">
    <source>
        <dbReference type="ARBA" id="ARBA00023212"/>
    </source>
</evidence>
<evidence type="ECO:0000256" key="2">
    <source>
        <dbReference type="ARBA" id="ARBA00022490"/>
    </source>
</evidence>
<evidence type="ECO:0000256" key="6">
    <source>
        <dbReference type="ARBA" id="ARBA00023054"/>
    </source>
</evidence>
<gene>
    <name evidence="11" type="ORF">MEDL_21190</name>
</gene>
<dbReference type="GO" id="GO:0005524">
    <property type="term" value="F:ATP binding"/>
    <property type="evidence" value="ECO:0007669"/>
    <property type="project" value="UniProtKB-UniRule"/>
</dbReference>
<keyword evidence="12" id="KW-1185">Reference proteome</keyword>